<dbReference type="InterPro" id="IPR013766">
    <property type="entry name" value="Thioredoxin_domain"/>
</dbReference>
<dbReference type="GeneID" id="4391714"/>
<dbReference type="PROSITE" id="PS51352">
    <property type="entry name" value="THIOREDOXIN_2"/>
    <property type="match status" value="1"/>
</dbReference>
<dbReference type="CDD" id="cd02947">
    <property type="entry name" value="TRX_family"/>
    <property type="match status" value="1"/>
</dbReference>
<evidence type="ECO:0000256" key="5">
    <source>
        <dbReference type="PIRSR" id="PIRSR000077-4"/>
    </source>
</evidence>
<evidence type="ECO:0000256" key="3">
    <source>
        <dbReference type="PIRNR" id="PIRNR000077"/>
    </source>
</evidence>
<dbReference type="PIRSF" id="PIRSF000077">
    <property type="entry name" value="Thioredoxin"/>
    <property type="match status" value="1"/>
</dbReference>
<feature type="site" description="Contributes to redox potential value" evidence="4">
    <location>
        <position position="33"/>
    </location>
</feature>
<proteinExistence type="inferred from homology"/>
<evidence type="ECO:0000256" key="1">
    <source>
        <dbReference type="ARBA" id="ARBA00008987"/>
    </source>
</evidence>
<dbReference type="AlphaFoldDB" id="Q2H256"/>
<evidence type="ECO:0000256" key="4">
    <source>
        <dbReference type="PIRSR" id="PIRSR000077-1"/>
    </source>
</evidence>
<organism evidence="7 8">
    <name type="scientific">Chaetomium globosum (strain ATCC 6205 / CBS 148.51 / DSM 1962 / NBRC 6347 / NRRL 1970)</name>
    <name type="common">Soil fungus</name>
    <dbReference type="NCBI Taxonomy" id="306901"/>
    <lineage>
        <taxon>Eukaryota</taxon>
        <taxon>Fungi</taxon>
        <taxon>Dikarya</taxon>
        <taxon>Ascomycota</taxon>
        <taxon>Pezizomycotina</taxon>
        <taxon>Sordariomycetes</taxon>
        <taxon>Sordariomycetidae</taxon>
        <taxon>Sordariales</taxon>
        <taxon>Chaetomiaceae</taxon>
        <taxon>Chaetomium</taxon>
    </lineage>
</organism>
<dbReference type="OMA" id="GPCRPMF"/>
<dbReference type="InParanoid" id="Q2H256"/>
<dbReference type="RefSeq" id="XP_001223354.1">
    <property type="nucleotide sequence ID" value="XM_001223353.1"/>
</dbReference>
<evidence type="ECO:0000256" key="2">
    <source>
        <dbReference type="ARBA" id="ARBA00023157"/>
    </source>
</evidence>
<dbReference type="Pfam" id="PF00085">
    <property type="entry name" value="Thioredoxin"/>
    <property type="match status" value="1"/>
</dbReference>
<feature type="active site" description="Nucleophile" evidence="4">
    <location>
        <position position="34"/>
    </location>
</feature>
<dbReference type="EMBL" id="CH408032">
    <property type="protein sequence ID" value="EAQ87521.1"/>
    <property type="molecule type" value="Genomic_DNA"/>
</dbReference>
<dbReference type="PRINTS" id="PR00421">
    <property type="entry name" value="THIOREDOXIN"/>
</dbReference>
<protein>
    <recommendedName>
        <fullName evidence="3">Thioredoxin</fullName>
    </recommendedName>
</protein>
<evidence type="ECO:0000313" key="8">
    <source>
        <dbReference type="Proteomes" id="UP000001056"/>
    </source>
</evidence>
<dbReference type="STRING" id="306901.Q2H256"/>
<feature type="site" description="Contributes to redox potential value" evidence="4">
    <location>
        <position position="32"/>
    </location>
</feature>
<evidence type="ECO:0000259" key="6">
    <source>
        <dbReference type="PROSITE" id="PS51352"/>
    </source>
</evidence>
<reference evidence="8" key="1">
    <citation type="journal article" date="2015" name="Genome Announc.">
        <title>Draft genome sequence of the cellulolytic fungus Chaetomium globosum.</title>
        <authorList>
            <person name="Cuomo C.A."/>
            <person name="Untereiner W.A."/>
            <person name="Ma L.-J."/>
            <person name="Grabherr M."/>
            <person name="Birren B.W."/>
        </authorList>
    </citation>
    <scope>NUCLEOTIDE SEQUENCE [LARGE SCALE GENOMIC DNA]</scope>
    <source>
        <strain evidence="8">ATCC 6205 / CBS 148.51 / DSM 1962 / NBRC 6347 / NRRL 1970</strain>
    </source>
</reference>
<dbReference type="OrthoDB" id="10263751at2759"/>
<dbReference type="GO" id="GO:0015035">
    <property type="term" value="F:protein-disulfide reductase activity"/>
    <property type="evidence" value="ECO:0007669"/>
    <property type="project" value="InterPro"/>
</dbReference>
<dbReference type="FunCoup" id="Q2H256">
    <property type="interactions" value="96"/>
</dbReference>
<evidence type="ECO:0000313" key="7">
    <source>
        <dbReference type="EMBL" id="EAQ87521.1"/>
    </source>
</evidence>
<feature type="active site" description="Nucleophile" evidence="4">
    <location>
        <position position="31"/>
    </location>
</feature>
<dbReference type="InterPro" id="IPR005746">
    <property type="entry name" value="Thioredoxin"/>
</dbReference>
<dbReference type="VEuPathDB" id="FungiDB:CHGG_04140"/>
<dbReference type="eggNOG" id="KOG0907">
    <property type="taxonomic scope" value="Eukaryota"/>
</dbReference>
<dbReference type="InterPro" id="IPR036249">
    <property type="entry name" value="Thioredoxin-like_sf"/>
</dbReference>
<dbReference type="Gene3D" id="3.40.30.10">
    <property type="entry name" value="Glutaredoxin"/>
    <property type="match status" value="1"/>
</dbReference>
<dbReference type="SUPFAM" id="SSF52833">
    <property type="entry name" value="Thioredoxin-like"/>
    <property type="match status" value="1"/>
</dbReference>
<accession>Q2H256</accession>
<name>Q2H256_CHAGB</name>
<feature type="domain" description="Thioredoxin" evidence="6">
    <location>
        <begin position="1"/>
        <end position="114"/>
    </location>
</feature>
<gene>
    <name evidence="7" type="ORF">CHGG_04140</name>
</gene>
<keyword evidence="5" id="KW-0676">Redox-active center</keyword>
<keyword evidence="2 5" id="KW-1015">Disulfide bond</keyword>
<dbReference type="Proteomes" id="UP000001056">
    <property type="component" value="Unassembled WGS sequence"/>
</dbReference>
<dbReference type="HOGENOM" id="CLU_090389_14_0_1"/>
<feature type="disulfide bond" description="Redox-active" evidence="5">
    <location>
        <begin position="31"/>
        <end position="34"/>
    </location>
</feature>
<sequence length="114" mass="12788">MTVHEIHSVVEFRDIISQNPMVAIDASAVWCGPCKFISPLFEKYIPLHGSVLELSFKDRVYFAKFDVDGVSDLAQELGIRAMPTFTFFRDGQKMSEFAGADPKRLAESLAELSQ</sequence>
<feature type="site" description="Deprotonates C-terminal active site Cys" evidence="4">
    <location>
        <position position="25"/>
    </location>
</feature>
<comment type="similarity">
    <text evidence="1 3">Belongs to the thioredoxin family.</text>
</comment>
<keyword evidence="8" id="KW-1185">Reference proteome</keyword>
<dbReference type="PANTHER" id="PTHR46115">
    <property type="entry name" value="THIOREDOXIN-LIKE PROTEIN 1"/>
    <property type="match status" value="1"/>
</dbReference>